<name>R3KRY1_ENTFL</name>
<gene>
    <name evidence="1" type="ORF">WOU_00255</name>
</gene>
<dbReference type="AlphaFoldDB" id="R3KRY1"/>
<reference evidence="1 2" key="1">
    <citation type="submission" date="2013-02" db="EMBL/GenBank/DDBJ databases">
        <title>The Genome Sequence of Enterococcus faecalis ATCC_6055.</title>
        <authorList>
            <consortium name="The Broad Institute Genome Sequencing Platform"/>
            <consortium name="The Broad Institute Genome Sequencing Center for Infectious Disease"/>
            <person name="Earl A.M."/>
            <person name="Gilmore M.S."/>
            <person name="Lebreton F."/>
            <person name="Walker B."/>
            <person name="Young S.K."/>
            <person name="Zeng Q."/>
            <person name="Gargeya S."/>
            <person name="Fitzgerald M."/>
            <person name="Haas B."/>
            <person name="Abouelleil A."/>
            <person name="Alvarado L."/>
            <person name="Arachchi H.M."/>
            <person name="Berlin A.M."/>
            <person name="Chapman S.B."/>
            <person name="Dewar J."/>
            <person name="Goldberg J."/>
            <person name="Griggs A."/>
            <person name="Gujja S."/>
            <person name="Hansen M."/>
            <person name="Howarth C."/>
            <person name="Imamovic A."/>
            <person name="Larimer J."/>
            <person name="McCowan C."/>
            <person name="Murphy C."/>
            <person name="Neiman D."/>
            <person name="Pearson M."/>
            <person name="Priest M."/>
            <person name="Roberts A."/>
            <person name="Saif S."/>
            <person name="Shea T."/>
            <person name="Sisk P."/>
            <person name="Sykes S."/>
            <person name="Wortman J."/>
            <person name="Nusbaum C."/>
            <person name="Birren B."/>
        </authorList>
    </citation>
    <scope>NUCLEOTIDE SEQUENCE [LARGE SCALE GENOMIC DNA]</scope>
    <source>
        <strain evidence="1 2">ATCC 6055</strain>
    </source>
</reference>
<organism evidence="1 2">
    <name type="scientific">Enterococcus faecalis ATCC 6055</name>
    <dbReference type="NCBI Taxonomy" id="1169311"/>
    <lineage>
        <taxon>Bacteria</taxon>
        <taxon>Bacillati</taxon>
        <taxon>Bacillota</taxon>
        <taxon>Bacilli</taxon>
        <taxon>Lactobacillales</taxon>
        <taxon>Enterococcaceae</taxon>
        <taxon>Enterococcus</taxon>
    </lineage>
</organism>
<dbReference type="HOGENOM" id="CLU_2860748_0_0_9"/>
<proteinExistence type="predicted"/>
<accession>R3KRY1</accession>
<dbReference type="Proteomes" id="UP000013638">
    <property type="component" value="Unassembled WGS sequence"/>
</dbReference>
<dbReference type="EMBL" id="ASDZ01000004">
    <property type="protein sequence ID" value="EOK16136.1"/>
    <property type="molecule type" value="Genomic_DNA"/>
</dbReference>
<comment type="caution">
    <text evidence="1">The sequence shown here is derived from an EMBL/GenBank/DDBJ whole genome shotgun (WGS) entry which is preliminary data.</text>
</comment>
<protein>
    <submittedName>
        <fullName evidence="1">Uncharacterized protein</fullName>
    </submittedName>
</protein>
<evidence type="ECO:0000313" key="1">
    <source>
        <dbReference type="EMBL" id="EOK16136.1"/>
    </source>
</evidence>
<evidence type="ECO:0000313" key="2">
    <source>
        <dbReference type="Proteomes" id="UP000013638"/>
    </source>
</evidence>
<dbReference type="RefSeq" id="WP_010828490.1">
    <property type="nucleotide sequence ID" value="NZ_KB944840.1"/>
</dbReference>
<sequence length="66" mass="7814">MIKFKEFNTQPYDVHITGFFKDLNQKNPDDVFEYVDLKCVDRNLVILVYRQTNRVIRHLGNVLKGG</sequence>